<dbReference type="InterPro" id="IPR034110">
    <property type="entry name" value="LSMD1_Sm"/>
</dbReference>
<dbReference type="Gene3D" id="2.30.30.100">
    <property type="match status" value="1"/>
</dbReference>
<organism evidence="4">
    <name type="scientific">Micromonas pusilla (strain CCMP1545)</name>
    <name type="common">Picoplanktonic green alga</name>
    <dbReference type="NCBI Taxonomy" id="564608"/>
    <lineage>
        <taxon>Eukaryota</taxon>
        <taxon>Viridiplantae</taxon>
        <taxon>Chlorophyta</taxon>
        <taxon>Mamiellophyceae</taxon>
        <taxon>Mamiellales</taxon>
        <taxon>Mamiellaceae</taxon>
        <taxon>Micromonas</taxon>
    </lineage>
</organism>
<evidence type="ECO:0000259" key="2">
    <source>
        <dbReference type="Pfam" id="PF01423"/>
    </source>
</evidence>
<evidence type="ECO:0000256" key="1">
    <source>
        <dbReference type="SAM" id="MobiDB-lite"/>
    </source>
</evidence>
<protein>
    <submittedName>
        <fullName evidence="3">Predicted protein</fullName>
    </submittedName>
</protein>
<name>C1MIF2_MICPC</name>
<dbReference type="InterPro" id="IPR010920">
    <property type="entry name" value="LSM_dom_sf"/>
</dbReference>
<dbReference type="GeneID" id="9680645"/>
<dbReference type="RefSeq" id="XP_003055657.1">
    <property type="nucleotide sequence ID" value="XM_003055611.1"/>
</dbReference>
<evidence type="ECO:0000313" key="4">
    <source>
        <dbReference type="Proteomes" id="UP000001876"/>
    </source>
</evidence>
<reference evidence="3 4" key="1">
    <citation type="journal article" date="2009" name="Science">
        <title>Green evolution and dynamic adaptations revealed by genomes of the marine picoeukaryotes Micromonas.</title>
        <authorList>
            <person name="Worden A.Z."/>
            <person name="Lee J.H."/>
            <person name="Mock T."/>
            <person name="Rouze P."/>
            <person name="Simmons M.P."/>
            <person name="Aerts A.L."/>
            <person name="Allen A.E."/>
            <person name="Cuvelier M.L."/>
            <person name="Derelle E."/>
            <person name="Everett M.V."/>
            <person name="Foulon E."/>
            <person name="Grimwood J."/>
            <person name="Gundlach H."/>
            <person name="Henrissat B."/>
            <person name="Napoli C."/>
            <person name="McDonald S.M."/>
            <person name="Parker M.S."/>
            <person name="Rombauts S."/>
            <person name="Salamov A."/>
            <person name="Von Dassow P."/>
            <person name="Badger J.H."/>
            <person name="Coutinho P.M."/>
            <person name="Demir E."/>
            <person name="Dubchak I."/>
            <person name="Gentemann C."/>
            <person name="Eikrem W."/>
            <person name="Gready J.E."/>
            <person name="John U."/>
            <person name="Lanier W."/>
            <person name="Lindquist E.A."/>
            <person name="Lucas S."/>
            <person name="Mayer K.F."/>
            <person name="Moreau H."/>
            <person name="Not F."/>
            <person name="Otillar R."/>
            <person name="Panaud O."/>
            <person name="Pangilinan J."/>
            <person name="Paulsen I."/>
            <person name="Piegu B."/>
            <person name="Poliakov A."/>
            <person name="Robbens S."/>
            <person name="Schmutz J."/>
            <person name="Toulza E."/>
            <person name="Wyss T."/>
            <person name="Zelensky A."/>
            <person name="Zhou K."/>
            <person name="Armbrust E.V."/>
            <person name="Bhattacharya D."/>
            <person name="Goodenough U.W."/>
            <person name="Van de Peer Y."/>
            <person name="Grigoriev I.V."/>
        </authorList>
    </citation>
    <scope>NUCLEOTIDE SEQUENCE [LARGE SCALE GENOMIC DNA]</scope>
    <source>
        <strain evidence="3 4">CCMP1545</strain>
    </source>
</reference>
<dbReference type="Proteomes" id="UP000001876">
    <property type="component" value="Unassembled WGS sequence"/>
</dbReference>
<dbReference type="OrthoDB" id="368909at2759"/>
<feature type="compositionally biased region" description="Gly residues" evidence="1">
    <location>
        <begin position="122"/>
        <end position="135"/>
    </location>
</feature>
<feature type="domain" description="Sm" evidence="2">
    <location>
        <begin position="16"/>
        <end position="57"/>
    </location>
</feature>
<dbReference type="SUPFAM" id="SSF50182">
    <property type="entry name" value="Sm-like ribonucleoproteins"/>
    <property type="match status" value="1"/>
</dbReference>
<dbReference type="InterPro" id="IPR001163">
    <property type="entry name" value="Sm_dom_euk/arc"/>
</dbReference>
<dbReference type="KEGG" id="mpp:MICPUCDRAFT_50545"/>
<sequence>MGASSADDDPVAAVRAMLGRKLRVRVTDGRVFYGYLTCFDKLGNVMLENATECRPGAADGALEDDANDGSSLEAAAIGGASAASLENVCHGTDEARHVGLVLIELAQRTRVSLWEDGDGDGDGAGGGTTRTGMGGGVHPKAFEAMRGMADLSIAATAPNA</sequence>
<accession>C1MIF2</accession>
<dbReference type="CDD" id="cd06168">
    <property type="entry name" value="LSMD1"/>
    <property type="match status" value="1"/>
</dbReference>
<dbReference type="Pfam" id="PF01423">
    <property type="entry name" value="LSM"/>
    <property type="match status" value="1"/>
</dbReference>
<gene>
    <name evidence="3" type="ORF">MICPUCDRAFT_50545</name>
</gene>
<dbReference type="PANTHER" id="PTHR10701">
    <property type="entry name" value="SMALL NUCLEAR RIBONUCLEOPROTEIN-ASSOCIATED PROTEIN B AND N"/>
    <property type="match status" value="1"/>
</dbReference>
<dbReference type="InterPro" id="IPR050914">
    <property type="entry name" value="snRNP_SmB/NAA38-like"/>
</dbReference>
<evidence type="ECO:0000313" key="3">
    <source>
        <dbReference type="EMBL" id="EEH60909.1"/>
    </source>
</evidence>
<dbReference type="PANTHER" id="PTHR10701:SF5">
    <property type="entry name" value="N-ALPHA-ACETYLTRANSFERASE 38, NATC AUXILIARY SUBUNIT"/>
    <property type="match status" value="1"/>
</dbReference>
<dbReference type="AlphaFoldDB" id="C1MIF2"/>
<keyword evidence="4" id="KW-1185">Reference proteome</keyword>
<feature type="region of interest" description="Disordered" evidence="1">
    <location>
        <begin position="114"/>
        <end position="135"/>
    </location>
</feature>
<proteinExistence type="predicted"/>
<dbReference type="GO" id="GO:0031417">
    <property type="term" value="C:NatC complex"/>
    <property type="evidence" value="ECO:0007669"/>
    <property type="project" value="InterPro"/>
</dbReference>
<dbReference type="EMBL" id="GG663735">
    <property type="protein sequence ID" value="EEH60909.1"/>
    <property type="molecule type" value="Genomic_DNA"/>
</dbReference>